<proteinExistence type="predicted"/>
<organism evidence="1 2">
    <name type="scientific">Bifidobacterium canis</name>
    <dbReference type="NCBI Taxonomy" id="2610880"/>
    <lineage>
        <taxon>Bacteria</taxon>
        <taxon>Bacillati</taxon>
        <taxon>Actinomycetota</taxon>
        <taxon>Actinomycetes</taxon>
        <taxon>Bifidobacteriales</taxon>
        <taxon>Bifidobacteriaceae</taxon>
        <taxon>Bifidobacterium</taxon>
    </lineage>
</organism>
<evidence type="ECO:0000313" key="2">
    <source>
        <dbReference type="Proteomes" id="UP000487882"/>
    </source>
</evidence>
<dbReference type="AlphaFoldDB" id="A0A7K1J2L8"/>
<accession>A0A7K1J2L8</accession>
<dbReference type="EMBL" id="WNLP01000001">
    <property type="protein sequence ID" value="MUH58883.1"/>
    <property type="molecule type" value="Genomic_DNA"/>
</dbReference>
<name>A0A7K1J2L8_9BIFI</name>
<sequence length="179" mass="19516">MSETSYTPGSVECKCKRMAIHLDLTSPSGSSSLPEGRASNSIAFCLALLPMRLAVRRSVTRSPVVSYTAVSPLPANSRRSVLCCAISQVTLGRRYLPSCSLEPGSSSIAYAIAAIKRSRNDCSKGQDRAGAQKRPTITKVATVGSIYSDFWRNGAFFENRRKTGRVLYRSVPTRLQYEA</sequence>
<keyword evidence="2" id="KW-1185">Reference proteome</keyword>
<protein>
    <submittedName>
        <fullName evidence="1">Uncharacterized protein</fullName>
    </submittedName>
</protein>
<reference evidence="1 2" key="1">
    <citation type="submission" date="2019-09" db="EMBL/GenBank/DDBJ databases">
        <title>Bifidobacterium canis sp. nov., isolated from the digestive tract of German Shepherd dog puppy.</title>
        <authorList>
            <person name="Bunesova V."/>
        </authorList>
    </citation>
    <scope>NUCLEOTIDE SEQUENCE [LARGE SCALE GENOMIC DNA]</scope>
    <source>
        <strain evidence="1 2">GSD1FS</strain>
    </source>
</reference>
<dbReference type="Proteomes" id="UP000487882">
    <property type="component" value="Unassembled WGS sequence"/>
</dbReference>
<dbReference type="AntiFam" id="ANF00041">
    <property type="entry name" value="Antisense to RNaseP"/>
</dbReference>
<gene>
    <name evidence="1" type="ORF">GSD1FS_0179</name>
</gene>
<comment type="caution">
    <text evidence="1">The sequence shown here is derived from an EMBL/GenBank/DDBJ whole genome shotgun (WGS) entry which is preliminary data.</text>
</comment>
<evidence type="ECO:0000313" key="1">
    <source>
        <dbReference type="EMBL" id="MUH58883.1"/>
    </source>
</evidence>